<name>A0A9Q9T5B5_BACPU</name>
<organism evidence="2">
    <name type="scientific">Bacillus pumilus</name>
    <name type="common">Bacillus mesentericus</name>
    <dbReference type="NCBI Taxonomy" id="1408"/>
    <lineage>
        <taxon>Bacteria</taxon>
        <taxon>Bacillati</taxon>
        <taxon>Bacillota</taxon>
        <taxon>Bacilli</taxon>
        <taxon>Bacillales</taxon>
        <taxon>Bacillaceae</taxon>
        <taxon>Bacillus</taxon>
    </lineage>
</organism>
<keyword evidence="2" id="KW-0614">Plasmid</keyword>
<gene>
    <name evidence="2" type="primary">p56</name>
    <name evidence="2" type="ORF">SBRMV_056</name>
</gene>
<dbReference type="EMBL" id="LR026976">
    <property type="protein sequence ID" value="VCT93341.1"/>
    <property type="molecule type" value="Genomic_DNA"/>
</dbReference>
<dbReference type="AlphaFoldDB" id="A0A9Q9T5B5"/>
<proteinExistence type="predicted"/>
<keyword evidence="1" id="KW-1133">Transmembrane helix</keyword>
<sequence>MNDGSITSLGKMYIFLICLLGIISVNTFFIQLNQANEYKQFVNYQIERHGGLTPAALKKLNEHHKKHYGSEFKIESPVLNQKVSFGDEVDYTIHADYEILYFKIPNVKIPIKGSAVAWTR</sequence>
<dbReference type="RefSeq" id="WP_122630960.1">
    <property type="nucleotide sequence ID" value="NZ_LR026976.1"/>
</dbReference>
<keyword evidence="1" id="KW-0472">Membrane</keyword>
<evidence type="ECO:0000313" key="2">
    <source>
        <dbReference type="EMBL" id="VCT93341.1"/>
    </source>
</evidence>
<protein>
    <recommendedName>
        <fullName evidence="3">DUF4320 family protein</fullName>
    </recommendedName>
</protein>
<evidence type="ECO:0000256" key="1">
    <source>
        <dbReference type="SAM" id="Phobius"/>
    </source>
</evidence>
<geneLocation type="plasmid" evidence="2">
    <name>p576</name>
</geneLocation>
<keyword evidence="1" id="KW-0812">Transmembrane</keyword>
<evidence type="ECO:0008006" key="3">
    <source>
        <dbReference type="Google" id="ProtNLM"/>
    </source>
</evidence>
<accession>A0A9Q9T5B5</accession>
<feature type="transmembrane region" description="Helical" evidence="1">
    <location>
        <begin position="12"/>
        <end position="30"/>
    </location>
</feature>
<reference evidence="2" key="1">
    <citation type="submission" date="2018-10" db="EMBL/GenBank/DDBJ databases">
        <authorList>
            <person name="Singh K. P."/>
            <person name="Ramachandran G."/>
            <person name="Val-Calvo J."/>
            <person name="Meijer J.J. W."/>
            <person name="Miguel-Arribas A."/>
            <person name="Gago Cordoba C."/>
        </authorList>
    </citation>
    <scope>NUCLEOTIDE SEQUENCE</scope>
    <source>
        <strain evidence="2">1</strain>
        <plasmid evidence="2">p576</plasmid>
    </source>
</reference>